<dbReference type="PROSITE" id="PS00394">
    <property type="entry name" value="DNA_PHOTOLYASES_1_1"/>
    <property type="match status" value="1"/>
</dbReference>
<dbReference type="SUPFAM" id="SSF52425">
    <property type="entry name" value="Cryptochrome/photolyase, N-terminal domain"/>
    <property type="match status" value="1"/>
</dbReference>
<dbReference type="GO" id="GO:0071949">
    <property type="term" value="F:FAD binding"/>
    <property type="evidence" value="ECO:0007669"/>
    <property type="project" value="TreeGrafter"/>
</dbReference>
<dbReference type="InterPro" id="IPR036134">
    <property type="entry name" value="Crypto/Photolyase_FAD-like_sf"/>
</dbReference>
<dbReference type="Pfam" id="PF03441">
    <property type="entry name" value="FAD_binding_7"/>
    <property type="match status" value="1"/>
</dbReference>
<keyword evidence="8" id="KW-0456">Lyase</keyword>
<comment type="similarity">
    <text evidence="6">Belongs to the DNA photolyase family.</text>
</comment>
<feature type="binding site" evidence="5">
    <location>
        <position position="269"/>
    </location>
    <ligand>
        <name>FAD</name>
        <dbReference type="ChEBI" id="CHEBI:57692"/>
    </ligand>
</feature>
<evidence type="ECO:0000256" key="5">
    <source>
        <dbReference type="PIRSR" id="PIRSR602081-1"/>
    </source>
</evidence>
<accession>A0A1W6MIL6</accession>
<dbReference type="InterPro" id="IPR036155">
    <property type="entry name" value="Crypto/Photolyase_N_sf"/>
</dbReference>
<dbReference type="Gene3D" id="1.10.579.10">
    <property type="entry name" value="DNA Cyclobutane Dipyrimidine Photolyase, subunit A, domain 3"/>
    <property type="match status" value="1"/>
</dbReference>
<proteinExistence type="inferred from homology"/>
<dbReference type="GO" id="GO:0006139">
    <property type="term" value="P:nucleobase-containing compound metabolic process"/>
    <property type="evidence" value="ECO:0007669"/>
    <property type="project" value="UniProtKB-ARBA"/>
</dbReference>
<comment type="cofactor">
    <cofactor evidence="1">
        <name>(6R)-5,10-methylene-5,6,7,8-tetrahydrofolate</name>
        <dbReference type="ChEBI" id="CHEBI:15636"/>
    </cofactor>
</comment>
<dbReference type="PANTHER" id="PTHR11455:SF9">
    <property type="entry name" value="CRYPTOCHROME CIRCADIAN CLOCK 5 ISOFORM X1"/>
    <property type="match status" value="1"/>
</dbReference>
<sequence length="500" mass="59133">MKLNREEINIVWFKRDLRILDHEPLILAAQSELPLLCIYILEPMIINDAHYSERHYNFIKESIQELQSQLKLKGGHLLTIHGEAVKTFKSLSKLFKIKTIFSYQETGLWNTFQRDLTLKKWFKQNHIQWNESVSNGVIRGLSNRKTWKDNWIDFMNAPLQNPDLNEANFISTDTFKKLESRFELVDLKTPNDHSFQKGGTQTALKYLDSFFKHRILEYNNQYSKPLTSRKHSSRLSPYLAWGNLSVRMVIKMAGQQRISAGKKRIYDSFLSRMRWQAHFIQKFEMEPEMQFRSVHSAYRDLNKISDSELQKAWREGKTGYPLVDAAMRCLNATGFVNFRLRALLVSFFTHHLWQPWQDCSEHLAQQFLDFEPGIHYPQLQMQAGETGINTVRVYSPVKNSWDHDPEAKFLKKWVPELAHLPVPYIHEPWKMPPLEQQFHNFDLKRDYYERIVDVSLSRKRAQDTLYGIQKSFKAQEESRRIVAKHTNPKRKVWVGSEGLK</sequence>
<dbReference type="SUPFAM" id="SSF48173">
    <property type="entry name" value="Cryptochrome/photolyase FAD-binding domain"/>
    <property type="match status" value="1"/>
</dbReference>
<evidence type="ECO:0000313" key="9">
    <source>
        <dbReference type="Proteomes" id="UP000193431"/>
    </source>
</evidence>
<dbReference type="Pfam" id="PF00875">
    <property type="entry name" value="DNA_photolyase"/>
    <property type="match status" value="1"/>
</dbReference>
<comment type="cofactor">
    <cofactor evidence="5">
        <name>FAD</name>
        <dbReference type="ChEBI" id="CHEBI:57692"/>
    </cofactor>
    <text evidence="5">Binds 1 FAD per subunit.</text>
</comment>
<dbReference type="Gene3D" id="3.40.50.620">
    <property type="entry name" value="HUPs"/>
    <property type="match status" value="1"/>
</dbReference>
<organism evidence="8 9">
    <name type="scientific">Nonlabens spongiae</name>
    <dbReference type="NCBI Taxonomy" id="331648"/>
    <lineage>
        <taxon>Bacteria</taxon>
        <taxon>Pseudomonadati</taxon>
        <taxon>Bacteroidota</taxon>
        <taxon>Flavobacteriia</taxon>
        <taxon>Flavobacteriales</taxon>
        <taxon>Flavobacteriaceae</taxon>
        <taxon>Nonlabens</taxon>
    </lineage>
</organism>
<feature type="binding site" evidence="5">
    <location>
        <position position="218"/>
    </location>
    <ligand>
        <name>FAD</name>
        <dbReference type="ChEBI" id="CHEBI:57692"/>
    </ligand>
</feature>
<dbReference type="AlphaFoldDB" id="A0A1W6MIL6"/>
<reference evidence="8 9" key="1">
    <citation type="submission" date="2016-11" db="EMBL/GenBank/DDBJ databases">
        <title>Trade-off between light-utilization and light-protection in marine flavobacteria.</title>
        <authorList>
            <person name="Kumagai Y."/>
        </authorList>
    </citation>
    <scope>NUCLEOTIDE SEQUENCE [LARGE SCALE GENOMIC DNA]</scope>
    <source>
        <strain evidence="8 9">JCM 13191</strain>
    </source>
</reference>
<dbReference type="GO" id="GO:0009416">
    <property type="term" value="P:response to light stimulus"/>
    <property type="evidence" value="ECO:0007669"/>
    <property type="project" value="TreeGrafter"/>
</dbReference>
<keyword evidence="4 6" id="KW-0157">Chromophore</keyword>
<dbReference type="EMBL" id="CP019344">
    <property type="protein sequence ID" value="ARN77454.1"/>
    <property type="molecule type" value="Genomic_DNA"/>
</dbReference>
<dbReference type="InterPro" id="IPR006050">
    <property type="entry name" value="DNA_photolyase_N"/>
</dbReference>
<evidence type="ECO:0000256" key="1">
    <source>
        <dbReference type="ARBA" id="ARBA00001932"/>
    </source>
</evidence>
<feature type="domain" description="Photolyase/cryptochrome alpha/beta" evidence="7">
    <location>
        <begin position="7"/>
        <end position="137"/>
    </location>
</feature>
<evidence type="ECO:0000256" key="3">
    <source>
        <dbReference type="ARBA" id="ARBA00022827"/>
    </source>
</evidence>
<evidence type="ECO:0000259" key="7">
    <source>
        <dbReference type="PROSITE" id="PS51645"/>
    </source>
</evidence>
<dbReference type="GO" id="GO:0006950">
    <property type="term" value="P:response to stress"/>
    <property type="evidence" value="ECO:0007669"/>
    <property type="project" value="UniProtKB-ARBA"/>
</dbReference>
<dbReference type="STRING" id="331648.BST97_05340"/>
<dbReference type="PROSITE" id="PS51645">
    <property type="entry name" value="PHR_CRY_ALPHA_BETA"/>
    <property type="match status" value="1"/>
</dbReference>
<dbReference type="PANTHER" id="PTHR11455">
    <property type="entry name" value="CRYPTOCHROME"/>
    <property type="match status" value="1"/>
</dbReference>
<dbReference type="InterPro" id="IPR014729">
    <property type="entry name" value="Rossmann-like_a/b/a_fold"/>
</dbReference>
<dbReference type="InterPro" id="IPR018394">
    <property type="entry name" value="DNA_photolyase_1_CS_C"/>
</dbReference>
<evidence type="ECO:0000256" key="2">
    <source>
        <dbReference type="ARBA" id="ARBA00022630"/>
    </source>
</evidence>
<dbReference type="OrthoDB" id="9772484at2"/>
<dbReference type="InterPro" id="IPR005101">
    <property type="entry name" value="Cryptochr/Photolyase_FAD-bd"/>
</dbReference>
<evidence type="ECO:0000256" key="6">
    <source>
        <dbReference type="RuleBase" id="RU004182"/>
    </source>
</evidence>
<evidence type="ECO:0000313" key="8">
    <source>
        <dbReference type="EMBL" id="ARN77454.1"/>
    </source>
</evidence>
<dbReference type="PRINTS" id="PR00147">
    <property type="entry name" value="DNAPHOTLYASE"/>
</dbReference>
<protein>
    <submittedName>
        <fullName evidence="8">Deoxyribodipyrimidine photolyase</fullName>
    </submittedName>
</protein>
<keyword evidence="3 5" id="KW-0274">FAD</keyword>
<name>A0A1W6MIL6_9FLAO</name>
<feature type="binding site" evidence="5">
    <location>
        <begin position="232"/>
        <end position="236"/>
    </location>
    <ligand>
        <name>FAD</name>
        <dbReference type="ChEBI" id="CHEBI:57692"/>
    </ligand>
</feature>
<dbReference type="GO" id="GO:0003904">
    <property type="term" value="F:deoxyribodipyrimidine photo-lyase activity"/>
    <property type="evidence" value="ECO:0007669"/>
    <property type="project" value="TreeGrafter"/>
</dbReference>
<keyword evidence="9" id="KW-1185">Reference proteome</keyword>
<evidence type="ECO:0000256" key="4">
    <source>
        <dbReference type="ARBA" id="ARBA00022991"/>
    </source>
</evidence>
<gene>
    <name evidence="8" type="ORF">BST97_05340</name>
</gene>
<keyword evidence="2 5" id="KW-0285">Flavoprotein</keyword>
<dbReference type="Gene3D" id="1.25.40.80">
    <property type="match status" value="1"/>
</dbReference>
<dbReference type="GO" id="GO:0003677">
    <property type="term" value="F:DNA binding"/>
    <property type="evidence" value="ECO:0007669"/>
    <property type="project" value="TreeGrafter"/>
</dbReference>
<dbReference type="InterPro" id="IPR002081">
    <property type="entry name" value="Cryptochrome/DNA_photolyase_1"/>
</dbReference>
<dbReference type="Proteomes" id="UP000193431">
    <property type="component" value="Chromosome"/>
</dbReference>